<dbReference type="KEGG" id="agh:M3I41_00200"/>
<dbReference type="Pfam" id="PF01610">
    <property type="entry name" value="DDE_Tnp_ISL3"/>
    <property type="match status" value="1"/>
</dbReference>
<accession>A0A9E7DD36</accession>
<evidence type="ECO:0000313" key="3">
    <source>
        <dbReference type="EMBL" id="UQF79588.1"/>
    </source>
</evidence>
<evidence type="ECO:0000313" key="5">
    <source>
        <dbReference type="Proteomes" id="UP000830236"/>
    </source>
</evidence>
<evidence type="ECO:0000259" key="1">
    <source>
        <dbReference type="Pfam" id="PF01610"/>
    </source>
</evidence>
<proteinExistence type="predicted"/>
<dbReference type="AlphaFoldDB" id="A0A9E7DD36"/>
<evidence type="ECO:0000313" key="4">
    <source>
        <dbReference type="EMBL" id="UQF79740.1"/>
    </source>
</evidence>
<dbReference type="Proteomes" id="UP000830236">
    <property type="component" value="Chromosome"/>
</dbReference>
<protein>
    <submittedName>
        <fullName evidence="4">ISL3 family transposase</fullName>
    </submittedName>
</protein>
<dbReference type="InterPro" id="IPR002560">
    <property type="entry name" value="Transposase_DDE"/>
</dbReference>
<organism evidence="4 5">
    <name type="scientific">Actinomyces graevenitzii</name>
    <dbReference type="NCBI Taxonomy" id="55565"/>
    <lineage>
        <taxon>Bacteria</taxon>
        <taxon>Bacillati</taxon>
        <taxon>Actinomycetota</taxon>
        <taxon>Actinomycetes</taxon>
        <taxon>Actinomycetales</taxon>
        <taxon>Actinomycetaceae</taxon>
        <taxon>Actinomyces</taxon>
    </lineage>
</organism>
<gene>
    <name evidence="4" type="ORF">M3I41_00200</name>
    <name evidence="2" type="ORF">M3I41_04965</name>
    <name evidence="3" type="ORF">M3I41_08435</name>
</gene>
<dbReference type="PANTHER" id="PTHR33498">
    <property type="entry name" value="TRANSPOSASE FOR INSERTION SEQUENCE ELEMENT IS1557"/>
    <property type="match status" value="1"/>
</dbReference>
<dbReference type="EMBL" id="CP097095">
    <property type="protein sequence ID" value="UQF79740.1"/>
    <property type="molecule type" value="Genomic_DNA"/>
</dbReference>
<sequence length="436" mass="49255">MPNTTFDRPDLTTFTGLDGLGLEVTGQCIEPDHAVLACRITGEDRWCRRCGCQGISRDTVIRRLAHVPCGWRPTILHVSVRRYRCQQCAHVWRQDMSQAADPRAKLSRAAVRWALTGLVVHHLTVARVAQALGVSWNTANTAVLAEGARLLINDPDRFEGVRVIGVDEHVWRHTPYGDKYVTVILDLTPIRDRRGPSRLLDMVPGRSKRVFKTWLASQPDTWRENIEIVAMDGFTGFKSAAAEELPDARAVMDPFHVVHLAGNALDECRRRIQQELHHRRGRATDPLYKARRMLHTRSCLLTPRQQHQLLNLFSGEEHVALEVTWSAYQNIIDAYRAPDTRVGKAMMEAEINTLTSTRVPRGLSEIITLGRTLKRRAGDILAYFDHPHTSNGPTEAINGRLEHLRGSALGFRNLTNYITRALLETGGFRPQLHPQL</sequence>
<reference evidence="4" key="1">
    <citation type="submission" date="2022-05" db="EMBL/GenBank/DDBJ databases">
        <title>Using nanopore sequencing to obtain complete genomes from saliva samples.</title>
        <authorList>
            <person name="Baker J.L."/>
        </authorList>
    </citation>
    <scope>NUCLEOTIDE SEQUENCE</scope>
    <source>
        <strain evidence="4">JCVI-JB-Ag32</strain>
    </source>
</reference>
<dbReference type="NCBIfam" id="NF033550">
    <property type="entry name" value="transpos_ISL3"/>
    <property type="match status" value="1"/>
</dbReference>
<dbReference type="EMBL" id="CP097095">
    <property type="protein sequence ID" value="UQF78971.1"/>
    <property type="molecule type" value="Genomic_DNA"/>
</dbReference>
<dbReference type="EMBL" id="CP097095">
    <property type="protein sequence ID" value="UQF79588.1"/>
    <property type="molecule type" value="Genomic_DNA"/>
</dbReference>
<evidence type="ECO:0000313" key="2">
    <source>
        <dbReference type="EMBL" id="UQF78971.1"/>
    </source>
</evidence>
<dbReference type="PANTHER" id="PTHR33498:SF1">
    <property type="entry name" value="TRANSPOSASE FOR INSERTION SEQUENCE ELEMENT IS1557"/>
    <property type="match status" value="1"/>
</dbReference>
<dbReference type="KEGG" id="agh:M3I41_04965"/>
<feature type="domain" description="Transposase IS204/IS1001/IS1096/IS1165 DDE" evidence="1">
    <location>
        <begin position="164"/>
        <end position="420"/>
    </location>
</feature>
<name>A0A9E7DD36_9ACTO</name>
<dbReference type="KEGG" id="agh:M3I41_08435"/>
<dbReference type="InterPro" id="IPR047951">
    <property type="entry name" value="Transpos_ISL3"/>
</dbReference>